<dbReference type="PROSITE" id="PS50005">
    <property type="entry name" value="TPR"/>
    <property type="match status" value="1"/>
</dbReference>
<evidence type="ECO:0000313" key="7">
    <source>
        <dbReference type="Proteomes" id="UP000295531"/>
    </source>
</evidence>
<reference evidence="6 7" key="1">
    <citation type="submission" date="2019-03" db="EMBL/GenBank/DDBJ databases">
        <title>Freshwater and sediment microbial communities from various areas in North America, analyzing microbe dynamics in response to fracking.</title>
        <authorList>
            <person name="Lamendella R."/>
        </authorList>
    </citation>
    <scope>NUCLEOTIDE SEQUENCE [LARGE SCALE GENOMIC DNA]</scope>
    <source>
        <strain evidence="6 7">18_TX</strain>
    </source>
</reference>
<feature type="coiled-coil region" evidence="4">
    <location>
        <begin position="111"/>
        <end position="145"/>
    </location>
</feature>
<keyword evidence="4" id="KW-0175">Coiled coil</keyword>
<keyword evidence="5" id="KW-0732">Signal</keyword>
<dbReference type="InterPro" id="IPR019734">
    <property type="entry name" value="TPR_rpt"/>
</dbReference>
<evidence type="ECO:0000256" key="3">
    <source>
        <dbReference type="PROSITE-ProRule" id="PRU00339"/>
    </source>
</evidence>
<dbReference type="Gene3D" id="1.25.40.10">
    <property type="entry name" value="Tetratricopeptide repeat domain"/>
    <property type="match status" value="1"/>
</dbReference>
<dbReference type="RefSeq" id="WP_133539181.1">
    <property type="nucleotide sequence ID" value="NZ_SNXI01000004.1"/>
</dbReference>
<dbReference type="PROSITE" id="PS51257">
    <property type="entry name" value="PROKAR_LIPOPROTEIN"/>
    <property type="match status" value="1"/>
</dbReference>
<feature type="signal peptide" evidence="5">
    <location>
        <begin position="1"/>
        <end position="24"/>
    </location>
</feature>
<dbReference type="EMBL" id="SNXI01000004">
    <property type="protein sequence ID" value="TDP39078.1"/>
    <property type="molecule type" value="Genomic_DNA"/>
</dbReference>
<keyword evidence="2 3" id="KW-0802">TPR repeat</keyword>
<dbReference type="Pfam" id="PF07719">
    <property type="entry name" value="TPR_2"/>
    <property type="match status" value="1"/>
</dbReference>
<dbReference type="OrthoDB" id="6238458at2"/>
<evidence type="ECO:0000256" key="5">
    <source>
        <dbReference type="SAM" id="SignalP"/>
    </source>
</evidence>
<organism evidence="6 7">
    <name type="scientific">Idiomarina aquatica</name>
    <dbReference type="NCBI Taxonomy" id="1327752"/>
    <lineage>
        <taxon>Bacteria</taxon>
        <taxon>Pseudomonadati</taxon>
        <taxon>Pseudomonadota</taxon>
        <taxon>Gammaproteobacteria</taxon>
        <taxon>Alteromonadales</taxon>
        <taxon>Idiomarinaceae</taxon>
        <taxon>Idiomarina</taxon>
    </lineage>
</organism>
<protein>
    <submittedName>
        <fullName evidence="6">Tetratricopeptide repeat protein</fullName>
    </submittedName>
</protein>
<name>A0A4R6PKV5_9GAMM</name>
<sequence>MTRTQKFNYLTLLLPLLLIAGCQATVQQYQQQQQTYQAAKDWYLSGDLLAAEQQLNQLHSRQLHSLQSWRLMGNIQFRQQRLDAAENAYRQALSLAPNDKFSWHNLTLVKLRQTTNTLMQARSELGQLDRTNDELLRNLLRLQRVQLQ</sequence>
<feature type="chain" id="PRO_5020452332" evidence="5">
    <location>
        <begin position="25"/>
        <end position="148"/>
    </location>
</feature>
<dbReference type="Proteomes" id="UP000295531">
    <property type="component" value="Unassembled WGS sequence"/>
</dbReference>
<dbReference type="SUPFAM" id="SSF48452">
    <property type="entry name" value="TPR-like"/>
    <property type="match status" value="1"/>
</dbReference>
<keyword evidence="1" id="KW-0677">Repeat</keyword>
<dbReference type="SMART" id="SM00028">
    <property type="entry name" value="TPR"/>
    <property type="match status" value="1"/>
</dbReference>
<comment type="caution">
    <text evidence="6">The sequence shown here is derived from an EMBL/GenBank/DDBJ whole genome shotgun (WGS) entry which is preliminary data.</text>
</comment>
<dbReference type="AlphaFoldDB" id="A0A4R6PKV5"/>
<evidence type="ECO:0000313" key="6">
    <source>
        <dbReference type="EMBL" id="TDP39078.1"/>
    </source>
</evidence>
<feature type="repeat" description="TPR" evidence="3">
    <location>
        <begin position="66"/>
        <end position="99"/>
    </location>
</feature>
<dbReference type="InterPro" id="IPR013105">
    <property type="entry name" value="TPR_2"/>
</dbReference>
<proteinExistence type="predicted"/>
<evidence type="ECO:0000256" key="2">
    <source>
        <dbReference type="ARBA" id="ARBA00022803"/>
    </source>
</evidence>
<gene>
    <name evidence="6" type="ORF">DEU29_104190</name>
</gene>
<accession>A0A4R6PKV5</accession>
<evidence type="ECO:0000256" key="1">
    <source>
        <dbReference type="ARBA" id="ARBA00022737"/>
    </source>
</evidence>
<evidence type="ECO:0000256" key="4">
    <source>
        <dbReference type="SAM" id="Coils"/>
    </source>
</evidence>
<dbReference type="InterPro" id="IPR011990">
    <property type="entry name" value="TPR-like_helical_dom_sf"/>
</dbReference>
<keyword evidence="7" id="KW-1185">Reference proteome</keyword>